<dbReference type="CDD" id="cd00082">
    <property type="entry name" value="HisKA"/>
    <property type="match status" value="1"/>
</dbReference>
<dbReference type="PROSITE" id="PS50109">
    <property type="entry name" value="HIS_KIN"/>
    <property type="match status" value="1"/>
</dbReference>
<dbReference type="InterPro" id="IPR004358">
    <property type="entry name" value="Sig_transdc_His_kin-like_C"/>
</dbReference>
<dbReference type="EMBL" id="CP016893">
    <property type="protein sequence ID" value="AST58803.1"/>
    <property type="molecule type" value="Genomic_DNA"/>
</dbReference>
<dbReference type="InterPro" id="IPR050398">
    <property type="entry name" value="HssS/ArlS-like"/>
</dbReference>
<evidence type="ECO:0000256" key="11">
    <source>
        <dbReference type="SAM" id="Phobius"/>
    </source>
</evidence>
<dbReference type="EC" id="2.7.13.3" evidence="3"/>
<evidence type="ECO:0000256" key="9">
    <source>
        <dbReference type="ARBA" id="ARBA00023012"/>
    </source>
</evidence>
<dbReference type="Gene3D" id="6.10.340.10">
    <property type="match status" value="1"/>
</dbReference>
<dbReference type="SUPFAM" id="SSF158472">
    <property type="entry name" value="HAMP domain-like"/>
    <property type="match status" value="1"/>
</dbReference>
<dbReference type="Pfam" id="PF02518">
    <property type="entry name" value="HATPase_c"/>
    <property type="match status" value="1"/>
</dbReference>
<dbReference type="Proteomes" id="UP000214975">
    <property type="component" value="Chromosome"/>
</dbReference>
<feature type="transmembrane region" description="Helical" evidence="11">
    <location>
        <begin position="12"/>
        <end position="37"/>
    </location>
</feature>
<dbReference type="GO" id="GO:0016020">
    <property type="term" value="C:membrane"/>
    <property type="evidence" value="ECO:0007669"/>
    <property type="project" value="UniProtKB-SubCell"/>
</dbReference>
<evidence type="ECO:0000256" key="7">
    <source>
        <dbReference type="ARBA" id="ARBA00022777"/>
    </source>
</evidence>
<feature type="domain" description="HAMP" evidence="13">
    <location>
        <begin position="181"/>
        <end position="234"/>
    </location>
</feature>
<reference evidence="14 15" key="1">
    <citation type="submission" date="2016-08" db="EMBL/GenBank/DDBJ databases">
        <title>A novel genetic cassette of butanologenic Thermoanaerobacterium thermosaccharolyticum that directly convert cellulose to butanol.</title>
        <authorList>
            <person name="Li T."/>
            <person name="He J."/>
        </authorList>
    </citation>
    <scope>NUCLEOTIDE SEQUENCE [LARGE SCALE GENOMIC DNA]</scope>
    <source>
        <strain evidence="14 15">TG57</strain>
    </source>
</reference>
<dbReference type="Pfam" id="PF00672">
    <property type="entry name" value="HAMP"/>
    <property type="match status" value="1"/>
</dbReference>
<evidence type="ECO:0000256" key="8">
    <source>
        <dbReference type="ARBA" id="ARBA00022989"/>
    </source>
</evidence>
<dbReference type="InterPro" id="IPR003594">
    <property type="entry name" value="HATPase_dom"/>
</dbReference>
<dbReference type="SMART" id="SM00387">
    <property type="entry name" value="HATPase_c"/>
    <property type="match status" value="1"/>
</dbReference>
<dbReference type="SUPFAM" id="SSF47384">
    <property type="entry name" value="Homodimeric domain of signal transducing histidine kinase"/>
    <property type="match status" value="1"/>
</dbReference>
<dbReference type="FunFam" id="3.30.565.10:FF:000006">
    <property type="entry name" value="Sensor histidine kinase WalK"/>
    <property type="match status" value="1"/>
</dbReference>
<evidence type="ECO:0000256" key="4">
    <source>
        <dbReference type="ARBA" id="ARBA00022553"/>
    </source>
</evidence>
<feature type="transmembrane region" description="Helical" evidence="11">
    <location>
        <begin position="156"/>
        <end position="180"/>
    </location>
</feature>
<keyword evidence="8 11" id="KW-1133">Transmembrane helix</keyword>
<keyword evidence="9" id="KW-0902">Two-component regulatory system</keyword>
<evidence type="ECO:0000256" key="3">
    <source>
        <dbReference type="ARBA" id="ARBA00012438"/>
    </source>
</evidence>
<name>A0A223I242_THETR</name>
<keyword evidence="5" id="KW-0808">Transferase</keyword>
<dbReference type="CDD" id="cd00075">
    <property type="entry name" value="HATPase"/>
    <property type="match status" value="1"/>
</dbReference>
<evidence type="ECO:0000256" key="6">
    <source>
        <dbReference type="ARBA" id="ARBA00022692"/>
    </source>
</evidence>
<evidence type="ECO:0000256" key="10">
    <source>
        <dbReference type="ARBA" id="ARBA00023136"/>
    </source>
</evidence>
<dbReference type="SMART" id="SM00304">
    <property type="entry name" value="HAMP"/>
    <property type="match status" value="1"/>
</dbReference>
<evidence type="ECO:0000256" key="1">
    <source>
        <dbReference type="ARBA" id="ARBA00000085"/>
    </source>
</evidence>
<dbReference type="InterPro" id="IPR003661">
    <property type="entry name" value="HisK_dim/P_dom"/>
</dbReference>
<evidence type="ECO:0000259" key="13">
    <source>
        <dbReference type="PROSITE" id="PS50885"/>
    </source>
</evidence>
<sequence length="457" mass="52696">MRIRNFRLSIKLRIALLYAIIFSFILIVLNASVLYGLKYYLIYQAFSDIQNQSDVIMEKLKEIDGVVGNIDKDLLFASSTGENMYFKITDMHGNIVYRSSSHMIDIPYDKNLNRLTKIERDETHIAYLNRKYVEGGSVLYVQVTENLKSQYFFLKLLFLLMAISDAIGVLVSFFAGYFITGRALKPVDYMVREVHTIDEKKLNKRLNVNGNNDELSKLAMTFNNMLDRLEDYFKRQNAFISNVSHELRTPLSVLKGYIELIDRWGKDNKDVLEESISALKKEEQDMEILIEKLLMLARGDNKALEVNKKKFNIYELIEELVKDARIVYGEKNIEVFCKRNLEVNADRNLIKELLRIILDNALKYTDVDGNIKISVEEVDKNVAIIIKDDGIGIPQEDIPYIFDRFYRVDKARSKETGGMGLGLSIAKLIVELHGGKIDVNSQLNKGSEFKITIPNYQ</sequence>
<keyword evidence="4" id="KW-0597">Phosphoprotein</keyword>
<dbReference type="FunFam" id="1.10.287.130:FF:000001">
    <property type="entry name" value="Two-component sensor histidine kinase"/>
    <property type="match status" value="1"/>
</dbReference>
<dbReference type="Gene3D" id="3.30.565.10">
    <property type="entry name" value="Histidine kinase-like ATPase, C-terminal domain"/>
    <property type="match status" value="1"/>
</dbReference>
<dbReference type="InterPro" id="IPR003660">
    <property type="entry name" value="HAMP_dom"/>
</dbReference>
<protein>
    <recommendedName>
        <fullName evidence="3">histidine kinase</fullName>
        <ecNumber evidence="3">2.7.13.3</ecNumber>
    </recommendedName>
</protein>
<proteinExistence type="predicted"/>
<organism evidence="14 15">
    <name type="scientific">Thermoanaerobacterium thermosaccharolyticum</name>
    <name type="common">Clostridium thermosaccharolyticum</name>
    <dbReference type="NCBI Taxonomy" id="1517"/>
    <lineage>
        <taxon>Bacteria</taxon>
        <taxon>Bacillati</taxon>
        <taxon>Bacillota</taxon>
        <taxon>Clostridia</taxon>
        <taxon>Thermoanaerobacterales</taxon>
        <taxon>Thermoanaerobacteraceae</taxon>
        <taxon>Thermoanaerobacterium</taxon>
    </lineage>
</organism>
<feature type="domain" description="Histidine kinase" evidence="12">
    <location>
        <begin position="242"/>
        <end position="457"/>
    </location>
</feature>
<dbReference type="Gene3D" id="1.10.287.130">
    <property type="match status" value="1"/>
</dbReference>
<dbReference type="GO" id="GO:0000155">
    <property type="term" value="F:phosphorelay sensor kinase activity"/>
    <property type="evidence" value="ECO:0007669"/>
    <property type="project" value="InterPro"/>
</dbReference>
<keyword evidence="7 14" id="KW-0418">Kinase</keyword>
<dbReference type="PRINTS" id="PR00344">
    <property type="entry name" value="BCTRLSENSOR"/>
</dbReference>
<dbReference type="InterPro" id="IPR036890">
    <property type="entry name" value="HATPase_C_sf"/>
</dbReference>
<evidence type="ECO:0000313" key="14">
    <source>
        <dbReference type="EMBL" id="AST58803.1"/>
    </source>
</evidence>
<keyword evidence="10 11" id="KW-0472">Membrane</keyword>
<dbReference type="InterPro" id="IPR005467">
    <property type="entry name" value="His_kinase_dom"/>
</dbReference>
<evidence type="ECO:0000256" key="5">
    <source>
        <dbReference type="ARBA" id="ARBA00022679"/>
    </source>
</evidence>
<dbReference type="AlphaFoldDB" id="A0A223I242"/>
<dbReference type="Pfam" id="PF00512">
    <property type="entry name" value="HisKA"/>
    <property type="match status" value="1"/>
</dbReference>
<dbReference type="PANTHER" id="PTHR45528">
    <property type="entry name" value="SENSOR HISTIDINE KINASE CPXA"/>
    <property type="match status" value="1"/>
</dbReference>
<keyword evidence="6 11" id="KW-0812">Transmembrane</keyword>
<dbReference type="SUPFAM" id="SSF55874">
    <property type="entry name" value="ATPase domain of HSP90 chaperone/DNA topoisomerase II/histidine kinase"/>
    <property type="match status" value="1"/>
</dbReference>
<dbReference type="CDD" id="cd06225">
    <property type="entry name" value="HAMP"/>
    <property type="match status" value="1"/>
</dbReference>
<evidence type="ECO:0000259" key="12">
    <source>
        <dbReference type="PROSITE" id="PS50109"/>
    </source>
</evidence>
<dbReference type="SMART" id="SM00388">
    <property type="entry name" value="HisKA"/>
    <property type="match status" value="1"/>
</dbReference>
<dbReference type="PANTHER" id="PTHR45528:SF12">
    <property type="entry name" value="SENSOR HISTIDINE KINASE ARSS"/>
    <property type="match status" value="1"/>
</dbReference>
<accession>A0A223I242</accession>
<dbReference type="RefSeq" id="WP_094397918.1">
    <property type="nucleotide sequence ID" value="NZ_CP016893.1"/>
</dbReference>
<dbReference type="PROSITE" id="PS50885">
    <property type="entry name" value="HAMP"/>
    <property type="match status" value="1"/>
</dbReference>
<comment type="catalytic activity">
    <reaction evidence="1">
        <text>ATP + protein L-histidine = ADP + protein N-phospho-L-histidine.</text>
        <dbReference type="EC" id="2.7.13.3"/>
    </reaction>
</comment>
<evidence type="ECO:0000313" key="15">
    <source>
        <dbReference type="Proteomes" id="UP000214975"/>
    </source>
</evidence>
<gene>
    <name evidence="14" type="ORF">Thert_03020</name>
</gene>
<dbReference type="InterPro" id="IPR036097">
    <property type="entry name" value="HisK_dim/P_sf"/>
</dbReference>
<comment type="subcellular location">
    <subcellularLocation>
        <location evidence="2">Membrane</location>
        <topology evidence="2">Multi-pass membrane protein</topology>
    </subcellularLocation>
</comment>
<evidence type="ECO:0000256" key="2">
    <source>
        <dbReference type="ARBA" id="ARBA00004141"/>
    </source>
</evidence>